<accession>A0A8D8TT03</accession>
<dbReference type="EMBL" id="HBUF01293109">
    <property type="protein sequence ID" value="CAG6689628.1"/>
    <property type="molecule type" value="Transcribed_RNA"/>
</dbReference>
<proteinExistence type="predicted"/>
<dbReference type="EMBL" id="HBUF01293106">
    <property type="protein sequence ID" value="CAG6689610.1"/>
    <property type="molecule type" value="Transcribed_RNA"/>
</dbReference>
<dbReference type="EMBL" id="HBUF01293110">
    <property type="protein sequence ID" value="CAG6689634.1"/>
    <property type="molecule type" value="Transcribed_RNA"/>
</dbReference>
<dbReference type="EMBL" id="HBUF01293108">
    <property type="protein sequence ID" value="CAG6689622.1"/>
    <property type="molecule type" value="Transcribed_RNA"/>
</dbReference>
<reference evidence="1" key="1">
    <citation type="submission" date="2021-05" db="EMBL/GenBank/DDBJ databases">
        <authorList>
            <person name="Alioto T."/>
            <person name="Alioto T."/>
            <person name="Gomez Garrido J."/>
        </authorList>
    </citation>
    <scope>NUCLEOTIDE SEQUENCE</scope>
</reference>
<dbReference type="AlphaFoldDB" id="A0A8D8TT03"/>
<protein>
    <submittedName>
        <fullName evidence="1">Uncharacterized protein</fullName>
    </submittedName>
</protein>
<name>A0A8D8TT03_9HEMI</name>
<sequence length="112" mass="12397">MPCVYSVYTVILQFHPRYAVAQVWSNSHALCLYCYSSVPTPVCSGSGFSVRLAVPIKPYNPQNSALRSPKQMTSYLSLDHILAPVYYCSKTFGLLPMKFQSAGIFSKSSVCT</sequence>
<evidence type="ECO:0000313" key="1">
    <source>
        <dbReference type="EMBL" id="CAG6689622.1"/>
    </source>
</evidence>
<organism evidence="1">
    <name type="scientific">Cacopsylla melanoneura</name>
    <dbReference type="NCBI Taxonomy" id="428564"/>
    <lineage>
        <taxon>Eukaryota</taxon>
        <taxon>Metazoa</taxon>
        <taxon>Ecdysozoa</taxon>
        <taxon>Arthropoda</taxon>
        <taxon>Hexapoda</taxon>
        <taxon>Insecta</taxon>
        <taxon>Pterygota</taxon>
        <taxon>Neoptera</taxon>
        <taxon>Paraneoptera</taxon>
        <taxon>Hemiptera</taxon>
        <taxon>Sternorrhyncha</taxon>
        <taxon>Psylloidea</taxon>
        <taxon>Psyllidae</taxon>
        <taxon>Psyllinae</taxon>
        <taxon>Cacopsylla</taxon>
    </lineage>
</organism>